<dbReference type="PANTHER" id="PTHR24025:SF23">
    <property type="entry name" value="NEURAL-CADHERIN"/>
    <property type="match status" value="1"/>
</dbReference>
<feature type="domain" description="Cadherin" evidence="19">
    <location>
        <begin position="2169"/>
        <end position="2269"/>
    </location>
</feature>
<evidence type="ECO:0000256" key="4">
    <source>
        <dbReference type="ARBA" id="ARBA00022692"/>
    </source>
</evidence>
<dbReference type="Proteomes" id="UP000808372">
    <property type="component" value="Chromosome 5"/>
</dbReference>
<feature type="domain" description="Laminin G" evidence="17">
    <location>
        <begin position="3884"/>
        <end position="4080"/>
    </location>
</feature>
<keyword evidence="4 16" id="KW-0812">Transmembrane</keyword>
<evidence type="ECO:0000256" key="12">
    <source>
        <dbReference type="ARBA" id="ARBA00023180"/>
    </source>
</evidence>
<evidence type="ECO:0000256" key="10">
    <source>
        <dbReference type="ARBA" id="ARBA00023136"/>
    </source>
</evidence>
<feature type="domain" description="Cadherin" evidence="19">
    <location>
        <begin position="1988"/>
        <end position="2066"/>
    </location>
</feature>
<dbReference type="FunFam" id="2.60.40.60:FF:000194">
    <property type="entry name" value="FAT atypical cadherin 2"/>
    <property type="match status" value="1"/>
</dbReference>
<evidence type="ECO:0000259" key="17">
    <source>
        <dbReference type="PROSITE" id="PS50025"/>
    </source>
</evidence>
<feature type="domain" description="Cadherin" evidence="19">
    <location>
        <begin position="3526"/>
        <end position="3630"/>
    </location>
</feature>
<feature type="domain" description="Cadherin" evidence="19">
    <location>
        <begin position="2897"/>
        <end position="3004"/>
    </location>
</feature>
<feature type="domain" description="Cadherin" evidence="19">
    <location>
        <begin position="2580"/>
        <end position="2683"/>
    </location>
</feature>
<feature type="domain" description="Cadherin" evidence="19">
    <location>
        <begin position="2270"/>
        <end position="2370"/>
    </location>
</feature>
<dbReference type="FunFam" id="2.60.40.60:FF:000116">
    <property type="entry name" value="Dachsous cadherin-related 2"/>
    <property type="match status" value="1"/>
</dbReference>
<dbReference type="Gene3D" id="2.60.40.60">
    <property type="entry name" value="Cadherins"/>
    <property type="match status" value="32"/>
</dbReference>
<feature type="domain" description="Cadherin" evidence="19">
    <location>
        <begin position="3212"/>
        <end position="3316"/>
    </location>
</feature>
<dbReference type="SMART" id="SM00282">
    <property type="entry name" value="LamG"/>
    <property type="match status" value="1"/>
</dbReference>
<feature type="domain" description="Cadherin" evidence="19">
    <location>
        <begin position="1355"/>
        <end position="1454"/>
    </location>
</feature>
<dbReference type="FunFam" id="2.60.40.60:FF:000039">
    <property type="entry name" value="FAT atypical cadherin 3"/>
    <property type="match status" value="1"/>
</dbReference>
<dbReference type="Pfam" id="PF02210">
    <property type="entry name" value="Laminin_G_2"/>
    <property type="match status" value="1"/>
</dbReference>
<dbReference type="SUPFAM" id="SSF57196">
    <property type="entry name" value="EGF/Laminin"/>
    <property type="match status" value="2"/>
</dbReference>
<feature type="domain" description="Cadherin" evidence="19">
    <location>
        <begin position="1024"/>
        <end position="1130"/>
    </location>
</feature>
<feature type="disulfide bond" evidence="14">
    <location>
        <begin position="4112"/>
        <end position="4121"/>
    </location>
</feature>
<dbReference type="InterPro" id="IPR020894">
    <property type="entry name" value="Cadherin_CS"/>
</dbReference>
<dbReference type="GO" id="GO:0009653">
    <property type="term" value="P:anatomical structure morphogenesis"/>
    <property type="evidence" value="ECO:0007669"/>
    <property type="project" value="UniProtKB-ARBA"/>
</dbReference>
<evidence type="ECO:0000256" key="13">
    <source>
        <dbReference type="PROSITE-ProRule" id="PRU00043"/>
    </source>
</evidence>
<dbReference type="FunFam" id="2.60.40.60:FF:000015">
    <property type="entry name" value="FAT atypical cadherin 1"/>
    <property type="match status" value="1"/>
</dbReference>
<feature type="domain" description="Cadherin" evidence="19">
    <location>
        <begin position="1131"/>
        <end position="1235"/>
    </location>
</feature>
<dbReference type="GO" id="GO:0005509">
    <property type="term" value="F:calcium ion binding"/>
    <property type="evidence" value="ECO:0007669"/>
    <property type="project" value="UniProtKB-UniRule"/>
</dbReference>
<dbReference type="FunFam" id="2.60.40.60:FF:000026">
    <property type="entry name" value="FAT atypical cadherin 1"/>
    <property type="match status" value="2"/>
</dbReference>
<keyword evidence="3 14" id="KW-0245">EGF-like domain</keyword>
<dbReference type="PROSITE" id="PS50025">
    <property type="entry name" value="LAM_G_DOMAIN"/>
    <property type="match status" value="1"/>
</dbReference>
<evidence type="ECO:0000256" key="7">
    <source>
        <dbReference type="ARBA" id="ARBA00022837"/>
    </source>
</evidence>
<dbReference type="PRINTS" id="PR00205">
    <property type="entry name" value="CADHERIN"/>
</dbReference>
<feature type="domain" description="Cadherin" evidence="19">
    <location>
        <begin position="3421"/>
        <end position="3525"/>
    </location>
</feature>
<keyword evidence="20" id="KW-1185">Reference proteome</keyword>
<dbReference type="FunFam" id="2.60.40.60:FF:000020">
    <property type="entry name" value="Dachsous cadherin-related 1b"/>
    <property type="match status" value="1"/>
</dbReference>
<keyword evidence="5" id="KW-0732">Signal</keyword>
<evidence type="ECO:0000256" key="2">
    <source>
        <dbReference type="ARBA" id="ARBA00022475"/>
    </source>
</evidence>
<dbReference type="FunFam" id="2.60.40.60:FF:000053">
    <property type="entry name" value="FAT atypical cadherin 3"/>
    <property type="match status" value="1"/>
</dbReference>
<reference evidence="21" key="1">
    <citation type="submission" date="2025-08" db="UniProtKB">
        <authorList>
            <consortium name="RefSeq"/>
        </authorList>
    </citation>
    <scope>IDENTIFICATION</scope>
    <source>
        <tissue evidence="21">White muscle</tissue>
    </source>
</reference>
<keyword evidence="8" id="KW-0130">Cell adhesion</keyword>
<feature type="domain" description="Cadherin" evidence="19">
    <location>
        <begin position="1653"/>
        <end position="1757"/>
    </location>
</feature>
<dbReference type="FunFam" id="2.60.40.60:FF:000276">
    <property type="entry name" value="FAT atypical cadherin 2"/>
    <property type="match status" value="2"/>
</dbReference>
<keyword evidence="9 16" id="KW-1133">Transmembrane helix</keyword>
<dbReference type="SMART" id="SM00179">
    <property type="entry name" value="EGF_CA"/>
    <property type="match status" value="2"/>
</dbReference>
<dbReference type="FunFam" id="2.60.40.60:FF:000215">
    <property type="entry name" value="FAT atypical cadherin 2"/>
    <property type="match status" value="1"/>
</dbReference>
<accession>A0A8U0UEJ0</accession>
<feature type="domain" description="Cadherin" evidence="19">
    <location>
        <begin position="2067"/>
        <end position="2168"/>
    </location>
</feature>
<keyword evidence="12" id="KW-0325">Glycoprotein</keyword>
<evidence type="ECO:0000256" key="6">
    <source>
        <dbReference type="ARBA" id="ARBA00022737"/>
    </source>
</evidence>
<evidence type="ECO:0000313" key="21">
    <source>
        <dbReference type="RefSeq" id="XP_038849284.1"/>
    </source>
</evidence>
<dbReference type="KEGG" id="snh:120047817"/>
<dbReference type="FunFam" id="2.60.40.60:FF:000186">
    <property type="entry name" value="FAT atypical cadherin 2"/>
    <property type="match status" value="1"/>
</dbReference>
<feature type="region of interest" description="Disordered" evidence="15">
    <location>
        <begin position="4011"/>
        <end position="4032"/>
    </location>
</feature>
<dbReference type="InterPro" id="IPR015919">
    <property type="entry name" value="Cadherin-like_sf"/>
</dbReference>
<dbReference type="FunFam" id="2.60.40.60:FF:000080">
    <property type="entry name" value="FAT atypical cadherin 1"/>
    <property type="match status" value="1"/>
</dbReference>
<sequence length="4511" mass="498578">MIVEGLMMMNMIVEGLMMMMMMIVEGLMMMNMIVEGLMMMMMMMIVEGLMMIMMMIVEGLMMIMMMIVEGLMMMMMMMIVEELRILLMTAKMVTTDTSTLLLVVAVFLNLVASNEYHNWHLGKELGKDSSPVRFTYHLYNATINENSAPRTAVESPIKMGIVVTDPLWDIKFKLVSGDDDGLFKAEEVRVGDFCILRIKTRSSNSASLNREVRDSYTLTIEATEITYDFQARTKVLVQVLDTNDLKPLFYPASYNVVIREDAPLKSSVVRVSATDADIGCNADFYYSFTSRAHPFAVDPFSGAISLVKRLNHSRAETYDLTVFAEDRTKKISGVKKFGNEARVTVTIEKVSSTAPIIKPLPVVLAQKDEDEKITIDVHVESGVKPVESVTIVGGDTQRYFEIIPSSLQRNGFQVVSTKWVNWSQSPSGFNLSLQAKDKSGPPLVSPVSEIHIPPYKQRLFCFLEDIYILTLSEFSPPKTHVIRVSVSPAHLNVTYHIKSNSDSSKFKINPKTGILVTSESFDFEKKYRYEFDVTANHGEAETHIVVEITDENDNAPTFTKPSYQATLPENVPIGSSVLTVSAIDVDRGRNGFVTYAIANSAPSPFTIDPISGVISTFEDLDYELMKRWYHLRVWASDSGSPFSHVSECAVTITMSNVNDNTPLFEQVGCNATIPVDLAVGEPIAELSAVDLDELQQLRYVIESGNDQQLFDIDAVSGVIILIRQIPTVSIETELPSFRLRITATDGKHNSDPSVVTVTVVNQGIEATVSCQETGISKRLTDKLIESMKPVLTIQDEESFSDVHIINRHSPKFNSGIPSTIDIREDFPLNSTILHFKASDNDTGFNSKLVYAISSGNEDGCFSIGIWSGELQLVCPLDRETKEFYILNVTVYDLGSPQTSAWKFLAVNLLDVNDNRPVFNQSRYVVHIPENTEVDTTIFQVHATDLDSEGNGNILYSMLTLTNLFKIEELTGKVKVSGRLDREAFPRHDLKVEARDQSKKDPQLFSLTDLVVVLEDINDNPPKFVPKIYNIKVPEDFPLGTVLLWVESYDLDLGSAGQISYNLKNSESGAFFLDASTGSLTLEKELDFEGRQTYNLTVQAIDHGLPRSLSSSCFIEVEVLDVNENLNKPVFSMFVYEASVMEDAPVGTSVFTLTAADRDLWKDGVVRYHIHDGSGLGVFMIDEETGVIRTAETLDCEAVPHYWLSVYAKDLGTIPLVTWTDIFVEVLDINDNPPQLSQPVYFGSVLENMPKDKSVLQVTATDVDSSSEGKLTFQLLESPQTYFTINPKTGVINTLTSLDREQKSEHSIEVIVSDNGAPVLHSTSTVIIQVLDENDNRPQFNHKLFQVKLPEQHRGQGAEPQAVVCRMVAQDDDEGPNAEVTFSFQDNQDERFEIHPDTGVVTARGDFTAGNYSILTIKAEDHGSPVRSSTVRLDVEWIPKPTPTSDPLTFDEPHFTFTVMETDPVTHMVGIILTETQRLLWYDITGGDEEQDFDIDRNTGSIVIARPLDAGKKSTYNLTVQVTDGHQVATTQTYIRVLDMNEHRPMFMTSIYEVRVPEDTSPRKDILHISAQDRDSNSKLIYSLHSSVHPDSLKNFHLDPKSGVLVITEQLDREKRSVHTLIVMVRDQKMPVKRNFVKAVVYVEDCNDHSPAFMTAGYEGTITNLAAAGTEVLRVKALDKDMGSNAQIIYSLHSGNVDNTFDIDGELGSITIAKPLDSLPQEQFHLTVKATDQGFPQHSDLCSVSITILLSDRTPPRFPSDEYFSEVSEASPLGTPVITVSAASPSAVHYSIKDGDPNGTFHINAESGVLSVQMSLNFEECFSYRLKVRASTSTGSSSDTVVYVYVMDENDNPPVFLQEKFHGQISESAHINSMVMGESNTPLVIRASDADRDSNSLLVFQILEPEAMKVFKIDPSMGTLSVISEVDFEESPEFHFSIQVRDSGEPSLCAAEPARVTIRVLDFNDCSPKFARPVYELSIVFPPVREMEVVRVMAQDADSAVSYSLIEGNLQDAFLIHPSTGTISVNNVSKFKSFYQLLVKASDGLYKDLATVKINVTNITAGGHLKFEQELYAATIEENSMTVKMLAVLRASGSYLNEPLIYSVLNPMGRFSIVPTSGVLETTSVPFDREEQDVYDIVVEVRDMRSPPRRAITHVNVYIVDINDNPPRFLNLPHSMMISEDTDPGDVIFQVMASDSDLGENGSIMYLLEEDFDLFRIDPYVGDVSLQRPIDFEATNKYALTVLATDEGSPSRTTSAELSITLRNRTNPIFQTLLYLLKVPENISPFATILHVQARNPEGYRLIYNLEEKNASKNFHIDFKTGVLSVTDLLDYESQTMHLLTVRATDSVTGSFSEAAVGIEVEDVNDNAPVFSKLTDTVDIPEGLPIGTSVLQISATDRDSGRNRDLTFHILGTGENETDFFKIDPQSGLIVTTQVLDYEKTKHFQLKIKAIDNGTNPLSRDAYVIVNITDVNDNPPNFSKTHYQATLDELAKCGHIVIRIQGLDPDTRDLNNLQYKILSGNEGRYFAINESSGIISFSNVCKRNVNPFYNLTVAVSDGVFQNTAPVNIDMMNTNKHSPYFNKNIYEAELAENAEAGTRVIRLAAIDPDDGPYGSVDYTIINKLADDKFSIDKNGQIVTSQPLDRENPSQRVIAIKVMAKDGGGKVAFCTVKIILTDENDNAPQFKASEYQVSIQSTVNKGSPVIQIMAYDADDGKNADVTYTVDEAEEVTQDIIEINPFTGIVSVKESLIGQENKILNFKVKARDGGLPFYNSTVPVQLKVVPPEVPLPKFSEPLYTFSAAEDISIGTEIGMIKADSDMPVIYRLVNGNTVESNRDRVFALDKESGTLLVQKSIDHEKTKWYQIDVIAQGNHNGTDVASLVSVSIQVQDVNDNVPVFEANPYKAFLAENMPPGTTVIQVTANDPDQDTNGQVTYTLEAEPDDVADVFSIDSESGWITTLRETDCEMTQHYSFTVVATDHGGEVKLSSSVLVEVTVTDENDNPARFTEDVYHGSVMENTRPGEVIMSLTTVDMDVTKENRQITCYITDGDPLGQFSIVQEGEEWRLVLKESLDREAKDKYSLKITVTDGRFEAHATVEVHVLDINDNSPLCVQLLYTEVVVENSPSRMFIVKVSASDPDIGTNGQVSYTLHGPNADKFHLDQKTGELFTLAQLDREKVMEYDLVVKATDGGGRSCQADILLMIQDVNDNPPKFSNNHYEVTVFDNTTVRTPIAVLYAKDPDTGINSEVKYSLLEDNSGHFSLEEFSGILRLERSLAENTRSTFELKVKANDRGLPRQLYSIATVTVHVVDLSDYKPVFLNQEYFAQIPESTLVGSEVISVSALTRDGTETESIIYSIVSGNEGGRFYLHPATGVLAVNGSLDFELCREYYLSLEGTRGKSTLSDITMVIINITDVNDNTPVFGQGDYRADVSEDLSPGDVVMQVTAIDLDGPLNNLVQYSISSGDPRGQFSIDPRSGEVKVRATLDREEITHYSLTVRAADEGDPPLSTAVQVTLTVSDVNDNPPVFSQIKHNLVLQEGEAIGSSILQLVVTDRDSPHNGPPFTFHIASGNEDRRFHVDQGGLLSISAPLKKKIKPQHLLKIQVTDSGHPPLSSICVVKINVTEQSKYPPSVMPLEVFITTTGDTFSNRVIGKLHASDQDLHDILNYKLVSESPGGGDPGPSSGPSGGLSRFSVDLVDGKIWADEDLKPGLYSLNVSVSDGKFSVWAGVKVHVWKPTQQALDAGLTLQMAGLSPEEFLGDHWRGLQRSLSTALGIARQDLHLVSLQQQPNSLVLEVLLLWRPHGGNVEQLPTNRLAGIIANIEDSLGLSVLKVHHNGCLGTECPPRGCRNSVQMRGERLSHYATARAGFITPQHTWESVCPCNESAVSFDGTGYLKYLYQTEEAEENQNFRLSLRIKTFQQQGVVMNTNATNWGSLKLMGGELRFMYLCGNTLPGSLHVHAAPVVSDGRWHHVLLEVNGTILRLTLDHIHSAQVVLSKPCHLMQPHGALILAGPPGPGSSPTTTPTTPTTSTETQARAQTQAQGLVGCLEGMELNGEPIRTDENKEWNGPGRRRVFGVYQCCVNQVRMNSCDTNPCLNGGTCEEESNGGFHCSCPESFHGPRCELDSNPCASQPCAHGGVCVPKSQGYICNCQLNMAGSRCQSLIDRCSPNPCQGGYDCTFSGGSIHCNALPQLSTGLGYIEIVEICASLTGVFFLVGVFVCVRKRYVQQKKKPLCVQDSNGYFQSSLAKSMMANTPEVSPIEMSTLIGSGNDLDNSPFRSLKPRSQMDLGLGSQVSLRAGKQKPQGPVVCSVAPNLPPTPSSISDNESIRKHHWDQDYEVYPADPDYYGRPNPAVQEYPQVQEFPQFDIVEDTYGSVTASIDSRRNSRFSGFPFPLERSDRRAPLPPCYSNQNLDDFLGADGLPLPISQCPNEYTAISYYPTQHAQSMDNVSSGYRRLSMRLSVAMPSYAECNSPPPSPPSQQARHAGRNSRCYNGSDMVGSDYGSCEEVMF</sequence>
<dbReference type="CDD" id="cd11304">
    <property type="entry name" value="Cadherin_repeat"/>
    <property type="match status" value="32"/>
</dbReference>
<dbReference type="InterPro" id="IPR001791">
    <property type="entry name" value="Laminin_G"/>
</dbReference>
<dbReference type="GO" id="GO:0007163">
    <property type="term" value="P:establishment or maintenance of cell polarity"/>
    <property type="evidence" value="ECO:0007669"/>
    <property type="project" value="UniProtKB-ARBA"/>
</dbReference>
<dbReference type="PROSITE" id="PS50268">
    <property type="entry name" value="CADHERIN_2"/>
    <property type="match status" value="32"/>
</dbReference>
<evidence type="ECO:0000259" key="19">
    <source>
        <dbReference type="PROSITE" id="PS50268"/>
    </source>
</evidence>
<dbReference type="InterPro" id="IPR050971">
    <property type="entry name" value="Cadherin-domain_protein"/>
</dbReference>
<organism evidence="20 21">
    <name type="scientific">Salvelinus namaycush</name>
    <name type="common">Lake trout</name>
    <name type="synonym">Salmo namaycush</name>
    <dbReference type="NCBI Taxonomy" id="8040"/>
    <lineage>
        <taxon>Eukaryota</taxon>
        <taxon>Metazoa</taxon>
        <taxon>Chordata</taxon>
        <taxon>Craniata</taxon>
        <taxon>Vertebrata</taxon>
        <taxon>Euteleostomi</taxon>
        <taxon>Actinopterygii</taxon>
        <taxon>Neopterygii</taxon>
        <taxon>Teleostei</taxon>
        <taxon>Protacanthopterygii</taxon>
        <taxon>Salmoniformes</taxon>
        <taxon>Salmonidae</taxon>
        <taxon>Salmoninae</taxon>
        <taxon>Salvelinus</taxon>
    </lineage>
</organism>
<feature type="domain" description="Cadherin" evidence="19">
    <location>
        <begin position="3005"/>
        <end position="3109"/>
    </location>
</feature>
<dbReference type="GO" id="GO:0007156">
    <property type="term" value="P:homophilic cell adhesion via plasma membrane adhesion molecules"/>
    <property type="evidence" value="ECO:0007669"/>
    <property type="project" value="InterPro"/>
</dbReference>
<dbReference type="PROSITE" id="PS00232">
    <property type="entry name" value="CADHERIN_1"/>
    <property type="match status" value="12"/>
</dbReference>
<dbReference type="FunFam" id="2.60.40.60:FF:000024">
    <property type="entry name" value="FAT atypical cadherin 3"/>
    <property type="match status" value="1"/>
</dbReference>
<evidence type="ECO:0000256" key="14">
    <source>
        <dbReference type="PROSITE-ProRule" id="PRU00076"/>
    </source>
</evidence>
<feature type="domain" description="Cadherin" evidence="19">
    <location>
        <begin position="2791"/>
        <end position="2896"/>
    </location>
</feature>
<dbReference type="InterPro" id="IPR001881">
    <property type="entry name" value="EGF-like_Ca-bd_dom"/>
</dbReference>
<feature type="domain" description="Cadherin" evidence="19">
    <location>
        <begin position="1236"/>
        <end position="1339"/>
    </location>
</feature>
<evidence type="ECO:0000259" key="18">
    <source>
        <dbReference type="PROSITE" id="PS50026"/>
    </source>
</evidence>
<evidence type="ECO:0000256" key="16">
    <source>
        <dbReference type="SAM" id="Phobius"/>
    </source>
</evidence>
<dbReference type="Gene3D" id="2.60.120.200">
    <property type="match status" value="1"/>
</dbReference>
<feature type="domain" description="EGF-like" evidence="18">
    <location>
        <begin position="4085"/>
        <end position="4122"/>
    </location>
</feature>
<dbReference type="FunFam" id="2.60.40.60:FF:000211">
    <property type="entry name" value="Dachsous cadherin-related 2"/>
    <property type="match status" value="1"/>
</dbReference>
<keyword evidence="2" id="KW-1003">Cell membrane</keyword>
<feature type="domain" description="Cadherin" evidence="19">
    <location>
        <begin position="463"/>
        <end position="558"/>
    </location>
</feature>
<evidence type="ECO:0000256" key="3">
    <source>
        <dbReference type="ARBA" id="ARBA00022536"/>
    </source>
</evidence>
<dbReference type="GO" id="GO:0005886">
    <property type="term" value="C:plasma membrane"/>
    <property type="evidence" value="ECO:0007669"/>
    <property type="project" value="UniProtKB-SubCell"/>
</dbReference>
<dbReference type="FunFam" id="2.60.40.60:FF:000089">
    <property type="entry name" value="FAT atypical cadherin 1"/>
    <property type="match status" value="1"/>
</dbReference>
<dbReference type="InterPro" id="IPR013320">
    <property type="entry name" value="ConA-like_dom_sf"/>
</dbReference>
<dbReference type="GO" id="GO:0005911">
    <property type="term" value="C:cell-cell junction"/>
    <property type="evidence" value="ECO:0007669"/>
    <property type="project" value="TreeGrafter"/>
</dbReference>
<feature type="domain" description="Cadherin" evidence="19">
    <location>
        <begin position="919"/>
        <end position="1023"/>
    </location>
</feature>
<feature type="disulfide bond" evidence="14">
    <location>
        <begin position="4150"/>
        <end position="4159"/>
    </location>
</feature>
<dbReference type="FunFam" id="2.60.40.60:FF:000064">
    <property type="entry name" value="FAT atypical cadherin 1"/>
    <property type="match status" value="1"/>
</dbReference>
<evidence type="ECO:0000256" key="9">
    <source>
        <dbReference type="ARBA" id="ARBA00022989"/>
    </source>
</evidence>
<feature type="domain" description="Cadherin" evidence="19">
    <location>
        <begin position="1547"/>
        <end position="1652"/>
    </location>
</feature>
<feature type="domain" description="Cadherin" evidence="19">
    <location>
        <begin position="665"/>
        <end position="761"/>
    </location>
</feature>
<dbReference type="Pfam" id="PF00008">
    <property type="entry name" value="EGF"/>
    <property type="match status" value="2"/>
</dbReference>
<feature type="domain" description="Cadherin" evidence="19">
    <location>
        <begin position="559"/>
        <end position="664"/>
    </location>
</feature>
<comment type="subcellular location">
    <subcellularLocation>
        <location evidence="1">Cell membrane</location>
        <topology evidence="1">Single-pass membrane protein</topology>
    </subcellularLocation>
</comment>
<dbReference type="PANTHER" id="PTHR24025">
    <property type="entry name" value="DESMOGLEIN FAMILY MEMBER"/>
    <property type="match status" value="1"/>
</dbReference>
<keyword evidence="11 14" id="KW-1015">Disulfide bond</keyword>
<dbReference type="FunFam" id="2.60.40.60:FF:000041">
    <property type="entry name" value="FAT atypical cadherin 1"/>
    <property type="match status" value="1"/>
</dbReference>
<dbReference type="FunFam" id="2.60.40.60:FF:000051">
    <property type="entry name" value="FAT atypical cadherin 1"/>
    <property type="match status" value="1"/>
</dbReference>
<proteinExistence type="predicted"/>
<evidence type="ECO:0000256" key="15">
    <source>
        <dbReference type="SAM" id="MobiDB-lite"/>
    </source>
</evidence>
<evidence type="ECO:0000256" key="11">
    <source>
        <dbReference type="ARBA" id="ARBA00023157"/>
    </source>
</evidence>
<keyword evidence="7 13" id="KW-0106">Calcium</keyword>
<feature type="domain" description="Cadherin" evidence="19">
    <location>
        <begin position="2478"/>
        <end position="2579"/>
    </location>
</feature>
<dbReference type="CDD" id="cd00054">
    <property type="entry name" value="EGF_CA"/>
    <property type="match status" value="2"/>
</dbReference>
<dbReference type="FunFam" id="2.60.40.60:FF:000061">
    <property type="entry name" value="FAT atypical cadherin 3"/>
    <property type="match status" value="1"/>
</dbReference>
<dbReference type="FunFam" id="2.60.40.60:FF:000032">
    <property type="entry name" value="FAT atypical cadherin 1"/>
    <property type="match status" value="1"/>
</dbReference>
<gene>
    <name evidence="21" type="primary">LOC120047817</name>
</gene>
<dbReference type="SMART" id="SM00181">
    <property type="entry name" value="EGF"/>
    <property type="match status" value="2"/>
</dbReference>
<feature type="transmembrane region" description="Helical" evidence="16">
    <location>
        <begin position="4196"/>
        <end position="4221"/>
    </location>
</feature>
<dbReference type="FunFam" id="2.60.40.60:FF:000058">
    <property type="entry name" value="FAT atypical cadherin 3"/>
    <property type="match status" value="1"/>
</dbReference>
<feature type="domain" description="Cadherin" evidence="19">
    <location>
        <begin position="1856"/>
        <end position="1969"/>
    </location>
</feature>
<feature type="domain" description="Cadherin" evidence="19">
    <location>
        <begin position="135"/>
        <end position="249"/>
    </location>
</feature>
<feature type="domain" description="Cadherin" evidence="19">
    <location>
        <begin position="2684"/>
        <end position="2790"/>
    </location>
</feature>
<evidence type="ECO:0000313" key="20">
    <source>
        <dbReference type="Proteomes" id="UP000808372"/>
    </source>
</evidence>
<dbReference type="FunFam" id="2.60.40.60:FF:000066">
    <property type="entry name" value="FAT atypical cadherin 1"/>
    <property type="match status" value="1"/>
</dbReference>
<feature type="domain" description="Cadherin" evidence="19">
    <location>
        <begin position="3110"/>
        <end position="3211"/>
    </location>
</feature>
<dbReference type="FunFam" id="2.60.40.60:FF:000033">
    <property type="entry name" value="FAT atypical cadherin 1"/>
    <property type="match status" value="2"/>
</dbReference>
<evidence type="ECO:0000256" key="1">
    <source>
        <dbReference type="ARBA" id="ARBA00004162"/>
    </source>
</evidence>
<dbReference type="Pfam" id="PF00028">
    <property type="entry name" value="Cadherin"/>
    <property type="match status" value="27"/>
</dbReference>
<dbReference type="FunFam" id="2.60.40.60:FF:000071">
    <property type="entry name" value="FAT atypical cadherin 1"/>
    <property type="match status" value="1"/>
</dbReference>
<dbReference type="FunFam" id="2.60.40.60:FF:000084">
    <property type="entry name" value="FAT atypical cadherin 3"/>
    <property type="match status" value="1"/>
</dbReference>
<feature type="domain" description="Cadherin" evidence="19">
    <location>
        <begin position="814"/>
        <end position="918"/>
    </location>
</feature>
<dbReference type="PROSITE" id="PS50026">
    <property type="entry name" value="EGF_3"/>
    <property type="match status" value="2"/>
</dbReference>
<name>A0A8U0UEJ0_SALNM</name>
<dbReference type="FunFam" id="2.60.40.60:FF:000021">
    <property type="entry name" value="FAT atypical cadherin 1"/>
    <property type="match status" value="2"/>
</dbReference>
<feature type="region of interest" description="Disordered" evidence="15">
    <location>
        <begin position="4469"/>
        <end position="4489"/>
    </location>
</feature>
<feature type="region of interest" description="Disordered" evidence="15">
    <location>
        <begin position="4303"/>
        <end position="4325"/>
    </location>
</feature>
<keyword evidence="6" id="KW-0677">Repeat</keyword>
<dbReference type="RefSeq" id="XP_038849284.1">
    <property type="nucleotide sequence ID" value="XM_038993356.1"/>
</dbReference>
<dbReference type="FunFam" id="2.60.40.60:FF:000065">
    <property type="entry name" value="FAT atypical cadherin 1"/>
    <property type="match status" value="1"/>
</dbReference>
<evidence type="ECO:0000256" key="5">
    <source>
        <dbReference type="ARBA" id="ARBA00022729"/>
    </source>
</evidence>
<dbReference type="InterPro" id="IPR002126">
    <property type="entry name" value="Cadherin-like_dom"/>
</dbReference>
<feature type="compositionally biased region" description="Low complexity" evidence="15">
    <location>
        <begin position="4017"/>
        <end position="4032"/>
    </location>
</feature>
<dbReference type="PROSITE" id="PS00022">
    <property type="entry name" value="EGF_1"/>
    <property type="match status" value="2"/>
</dbReference>
<dbReference type="SUPFAM" id="SSF49899">
    <property type="entry name" value="Concanavalin A-like lectins/glucanases"/>
    <property type="match status" value="1"/>
</dbReference>
<dbReference type="FunFam" id="2.60.40.60:FF:000037">
    <property type="entry name" value="FAT atypical cadherin 1"/>
    <property type="match status" value="1"/>
</dbReference>
<dbReference type="SMART" id="SM00112">
    <property type="entry name" value="CA"/>
    <property type="match status" value="32"/>
</dbReference>
<feature type="domain" description="Cadherin" evidence="19">
    <location>
        <begin position="250"/>
        <end position="357"/>
    </location>
</feature>
<feature type="domain" description="Cadherin" evidence="19">
    <location>
        <begin position="3317"/>
        <end position="3420"/>
    </location>
</feature>
<feature type="domain" description="EGF-like" evidence="18">
    <location>
        <begin position="4124"/>
        <end position="4160"/>
    </location>
</feature>
<dbReference type="GeneID" id="120047817"/>
<dbReference type="InterPro" id="IPR000742">
    <property type="entry name" value="EGF"/>
</dbReference>
<dbReference type="FunFam" id="2.60.40.60:FF:000059">
    <property type="entry name" value="FAT atypical cadherin 3"/>
    <property type="match status" value="1"/>
</dbReference>
<dbReference type="Gene3D" id="2.10.25.10">
    <property type="entry name" value="Laminin"/>
    <property type="match status" value="2"/>
</dbReference>
<feature type="domain" description="Cadherin" evidence="19">
    <location>
        <begin position="2371"/>
        <end position="2477"/>
    </location>
</feature>
<protein>
    <submittedName>
        <fullName evidence="21">Protocadherin Fat 2-like</fullName>
    </submittedName>
</protein>
<dbReference type="CDD" id="cd00110">
    <property type="entry name" value="LamG"/>
    <property type="match status" value="1"/>
</dbReference>
<feature type="domain" description="Cadherin" evidence="19">
    <location>
        <begin position="1758"/>
        <end position="1855"/>
    </location>
</feature>
<evidence type="ECO:0000256" key="8">
    <source>
        <dbReference type="ARBA" id="ARBA00022889"/>
    </source>
</evidence>
<keyword evidence="10 16" id="KW-0472">Membrane</keyword>
<feature type="domain" description="Cadherin" evidence="19">
    <location>
        <begin position="1481"/>
        <end position="1546"/>
    </location>
</feature>
<comment type="caution">
    <text evidence="14">Lacks conserved residue(s) required for the propagation of feature annotation.</text>
</comment>
<dbReference type="SUPFAM" id="SSF49313">
    <property type="entry name" value="Cadherin-like"/>
    <property type="match status" value="32"/>
</dbReference>